<organism evidence="2 3">
    <name type="scientific">Helicobacter cinaedi CCUG 18818 = ATCC BAA-847</name>
    <dbReference type="NCBI Taxonomy" id="537971"/>
    <lineage>
        <taxon>Bacteria</taxon>
        <taxon>Pseudomonadati</taxon>
        <taxon>Campylobacterota</taxon>
        <taxon>Epsilonproteobacteria</taxon>
        <taxon>Campylobacterales</taxon>
        <taxon>Helicobacteraceae</taxon>
        <taxon>Helicobacter</taxon>
    </lineage>
</organism>
<feature type="domain" description="Exonuclease VII large subunit C-terminal" evidence="1">
    <location>
        <begin position="2"/>
        <end position="123"/>
    </location>
</feature>
<dbReference type="InterPro" id="IPR003753">
    <property type="entry name" value="Exonuc_VII_L"/>
</dbReference>
<dbReference type="PANTHER" id="PTHR30008">
    <property type="entry name" value="EXODEOXYRIBONUCLEASE 7 LARGE SUBUNIT"/>
    <property type="match status" value="1"/>
</dbReference>
<dbReference type="RefSeq" id="WP_015453421.1">
    <property type="nucleotide sequence ID" value="NC_020555.1"/>
</dbReference>
<dbReference type="AlphaFoldDB" id="A0AAI8QFZ1"/>
<dbReference type="GO" id="GO:0009318">
    <property type="term" value="C:exodeoxyribonuclease VII complex"/>
    <property type="evidence" value="ECO:0007669"/>
    <property type="project" value="InterPro"/>
</dbReference>
<dbReference type="EMBL" id="AP012492">
    <property type="protein sequence ID" value="BAM32111.1"/>
    <property type="molecule type" value="Genomic_DNA"/>
</dbReference>
<accession>A0AAI8QFZ1</accession>
<reference evidence="2 3" key="1">
    <citation type="journal article" date="2012" name="J. Bacteriol.">
        <title>Complete Genome Sequence of Helicobacter cinaedi Type Strain ATCC BAA-847.</title>
        <authorList>
            <person name="Miyoshi-Akiyama T."/>
            <person name="Takeshita N."/>
            <person name="Ohmagari N."/>
            <person name="Kirikae T."/>
        </authorList>
    </citation>
    <scope>NUCLEOTIDE SEQUENCE [LARGE SCALE GENOMIC DNA]</scope>
    <source>
        <strain evidence="2 3">ATCC BAA-847</strain>
    </source>
</reference>
<evidence type="ECO:0000259" key="1">
    <source>
        <dbReference type="Pfam" id="PF02601"/>
    </source>
</evidence>
<dbReference type="GO" id="GO:0006308">
    <property type="term" value="P:DNA catabolic process"/>
    <property type="evidence" value="ECO:0007669"/>
    <property type="project" value="InterPro"/>
</dbReference>
<gene>
    <name evidence="2" type="ORF">HCBAA847_0873</name>
</gene>
<keyword evidence="2" id="KW-0378">Hydrolase</keyword>
<name>A0AAI8QFZ1_9HELI</name>
<dbReference type="PANTHER" id="PTHR30008:SF0">
    <property type="entry name" value="EXODEOXYRIBONUCLEASE 7 LARGE SUBUNIT"/>
    <property type="match status" value="1"/>
</dbReference>
<evidence type="ECO:0000313" key="2">
    <source>
        <dbReference type="EMBL" id="BAM32111.1"/>
    </source>
</evidence>
<dbReference type="GO" id="GO:0008855">
    <property type="term" value="F:exodeoxyribonuclease VII activity"/>
    <property type="evidence" value="ECO:0007669"/>
    <property type="project" value="UniProtKB-EC"/>
</dbReference>
<evidence type="ECO:0000313" key="3">
    <source>
        <dbReference type="Proteomes" id="UP000006036"/>
    </source>
</evidence>
<dbReference type="InterPro" id="IPR020579">
    <property type="entry name" value="Exonuc_VII_lsu_C"/>
</dbReference>
<dbReference type="Proteomes" id="UP000006036">
    <property type="component" value="Chromosome 1"/>
</dbReference>
<dbReference type="KEGG" id="hcb:HCBAA847_0873"/>
<proteinExistence type="predicted"/>
<protein>
    <submittedName>
        <fullName evidence="2">Exodeoxyribonuclease VII large subunit</fullName>
        <ecNumber evidence="2">3.1.11.6</ecNumber>
    </submittedName>
</protein>
<dbReference type="Pfam" id="PF02601">
    <property type="entry name" value="Exonuc_VII_L"/>
    <property type="match status" value="1"/>
</dbReference>
<dbReference type="EC" id="3.1.11.6" evidence="2"/>
<sequence>MLNTLVQGEKAKESIATNIAYIDSFFGTPKGFDVIIIGRGGGSMEDLWAFNEEIVADAIYNARIPIISAVGHESDTVISDYVADMRAPTPSAAIEMLLPAPNALTQGITHRFECATNDIKQLCNAINARDPQRLGAFVQIEKDGEIRTLQSLVSGDEVQLIGISQSKGAKIL</sequence>